<evidence type="ECO:0008006" key="13">
    <source>
        <dbReference type="Google" id="ProtNLM"/>
    </source>
</evidence>
<dbReference type="OrthoDB" id="1930487at2759"/>
<evidence type="ECO:0000259" key="8">
    <source>
        <dbReference type="Pfam" id="PF18052"/>
    </source>
</evidence>
<dbReference type="PRINTS" id="PR00364">
    <property type="entry name" value="DISEASERSIST"/>
</dbReference>
<dbReference type="AlphaFoldDB" id="A0A5J9UJH1"/>
<dbReference type="Pfam" id="PF18052">
    <property type="entry name" value="Rx_N"/>
    <property type="match status" value="1"/>
</dbReference>
<name>A0A5J9UJH1_9POAL</name>
<dbReference type="SUPFAM" id="SSF52540">
    <property type="entry name" value="P-loop containing nucleoside triphosphate hydrolases"/>
    <property type="match status" value="1"/>
</dbReference>
<dbReference type="InterPro" id="IPR002182">
    <property type="entry name" value="NB-ARC"/>
</dbReference>
<dbReference type="InterPro" id="IPR058922">
    <property type="entry name" value="WHD_DRP"/>
</dbReference>
<accession>A0A5J9UJH1</accession>
<evidence type="ECO:0000313" key="12">
    <source>
        <dbReference type="Proteomes" id="UP000324897"/>
    </source>
</evidence>
<dbReference type="InterPro" id="IPR044974">
    <property type="entry name" value="Disease_R_plants"/>
</dbReference>
<dbReference type="EMBL" id="RWGY01000013">
    <property type="protein sequence ID" value="TVU23461.1"/>
    <property type="molecule type" value="Genomic_DNA"/>
</dbReference>
<reference evidence="11 12" key="1">
    <citation type="journal article" date="2019" name="Sci. Rep.">
        <title>A high-quality genome of Eragrostis curvula grass provides insights into Poaceae evolution and supports new strategies to enhance forage quality.</title>
        <authorList>
            <person name="Carballo J."/>
            <person name="Santos B.A.C.M."/>
            <person name="Zappacosta D."/>
            <person name="Garbus I."/>
            <person name="Selva J.P."/>
            <person name="Gallo C.A."/>
            <person name="Diaz A."/>
            <person name="Albertini E."/>
            <person name="Caccamo M."/>
            <person name="Echenique V."/>
        </authorList>
    </citation>
    <scope>NUCLEOTIDE SEQUENCE [LARGE SCALE GENOMIC DNA]</scope>
    <source>
        <strain evidence="12">cv. Victoria</strain>
        <tissue evidence="11">Leaf</tissue>
    </source>
</reference>
<dbReference type="GO" id="GO:0043531">
    <property type="term" value="F:ADP binding"/>
    <property type="evidence" value="ECO:0007669"/>
    <property type="project" value="InterPro"/>
</dbReference>
<dbReference type="GO" id="GO:0042742">
    <property type="term" value="P:defense response to bacterium"/>
    <property type="evidence" value="ECO:0007669"/>
    <property type="project" value="UniProtKB-ARBA"/>
</dbReference>
<comment type="caution">
    <text evidence="11">The sequence shown here is derived from an EMBL/GenBank/DDBJ whole genome shotgun (WGS) entry which is preliminary data.</text>
</comment>
<dbReference type="Pfam" id="PF23598">
    <property type="entry name" value="LRR_14"/>
    <property type="match status" value="1"/>
</dbReference>
<keyword evidence="6" id="KW-0175">Coiled coil</keyword>
<dbReference type="InterPro" id="IPR055414">
    <property type="entry name" value="LRR_R13L4/SHOC2-like"/>
</dbReference>
<dbReference type="GO" id="GO:0002758">
    <property type="term" value="P:innate immune response-activating signaling pathway"/>
    <property type="evidence" value="ECO:0007669"/>
    <property type="project" value="UniProtKB-ARBA"/>
</dbReference>
<evidence type="ECO:0000259" key="9">
    <source>
        <dbReference type="Pfam" id="PF23559"/>
    </source>
</evidence>
<protein>
    <recommendedName>
        <fullName evidence="13">NB-ARC domain-containing protein</fullName>
    </recommendedName>
</protein>
<dbReference type="Pfam" id="PF00931">
    <property type="entry name" value="NB-ARC"/>
    <property type="match status" value="1"/>
</dbReference>
<evidence type="ECO:0000313" key="11">
    <source>
        <dbReference type="EMBL" id="TVU23461.1"/>
    </source>
</evidence>
<dbReference type="Proteomes" id="UP000324897">
    <property type="component" value="Chromosome 2"/>
</dbReference>
<feature type="domain" description="Disease resistance protein winged helix" evidence="9">
    <location>
        <begin position="408"/>
        <end position="478"/>
    </location>
</feature>
<dbReference type="Gene3D" id="3.40.50.300">
    <property type="entry name" value="P-loop containing nucleotide triphosphate hydrolases"/>
    <property type="match status" value="1"/>
</dbReference>
<feature type="domain" description="NB-ARC" evidence="7">
    <location>
        <begin position="158"/>
        <end position="311"/>
    </location>
</feature>
<evidence type="ECO:0000256" key="5">
    <source>
        <dbReference type="ARBA" id="ARBA00022821"/>
    </source>
</evidence>
<keyword evidence="2" id="KW-0433">Leucine-rich repeat</keyword>
<dbReference type="Gene3D" id="1.10.10.10">
    <property type="entry name" value="Winged helix-like DNA-binding domain superfamily/Winged helix DNA-binding domain"/>
    <property type="match status" value="1"/>
</dbReference>
<evidence type="ECO:0000256" key="1">
    <source>
        <dbReference type="ARBA" id="ARBA00008894"/>
    </source>
</evidence>
<evidence type="ECO:0000259" key="10">
    <source>
        <dbReference type="Pfam" id="PF23598"/>
    </source>
</evidence>
<evidence type="ECO:0000256" key="6">
    <source>
        <dbReference type="ARBA" id="ARBA00023054"/>
    </source>
</evidence>
<dbReference type="Gene3D" id="1.20.5.4130">
    <property type="match status" value="1"/>
</dbReference>
<proteinExistence type="inferred from homology"/>
<dbReference type="PANTHER" id="PTHR23155:SF1122">
    <property type="entry name" value="NB-ARC DOMAIN CONTAINING PROTEIN, EXPRESSED"/>
    <property type="match status" value="1"/>
</dbReference>
<feature type="domain" description="Disease resistance R13L4/SHOC-2-like LRR" evidence="10">
    <location>
        <begin position="535"/>
        <end position="800"/>
    </location>
</feature>
<evidence type="ECO:0000256" key="4">
    <source>
        <dbReference type="ARBA" id="ARBA00022741"/>
    </source>
</evidence>
<keyword evidence="3" id="KW-0677">Repeat</keyword>
<evidence type="ECO:0000256" key="2">
    <source>
        <dbReference type="ARBA" id="ARBA00022614"/>
    </source>
</evidence>
<evidence type="ECO:0000256" key="3">
    <source>
        <dbReference type="ARBA" id="ARBA00022737"/>
    </source>
</evidence>
<dbReference type="FunFam" id="1.10.10.10:FF:000322">
    <property type="entry name" value="Probable disease resistance protein At1g63360"/>
    <property type="match status" value="1"/>
</dbReference>
<organism evidence="11 12">
    <name type="scientific">Eragrostis curvula</name>
    <name type="common">weeping love grass</name>
    <dbReference type="NCBI Taxonomy" id="38414"/>
    <lineage>
        <taxon>Eukaryota</taxon>
        <taxon>Viridiplantae</taxon>
        <taxon>Streptophyta</taxon>
        <taxon>Embryophyta</taxon>
        <taxon>Tracheophyta</taxon>
        <taxon>Spermatophyta</taxon>
        <taxon>Magnoliopsida</taxon>
        <taxon>Liliopsida</taxon>
        <taxon>Poales</taxon>
        <taxon>Poaceae</taxon>
        <taxon>PACMAD clade</taxon>
        <taxon>Chloridoideae</taxon>
        <taxon>Eragrostideae</taxon>
        <taxon>Eragrostidinae</taxon>
        <taxon>Eragrostis</taxon>
    </lineage>
</organism>
<feature type="domain" description="Disease resistance N-terminal" evidence="8">
    <location>
        <begin position="23"/>
        <end position="76"/>
    </location>
</feature>
<keyword evidence="4" id="KW-0547">Nucleotide-binding</keyword>
<dbReference type="InterPro" id="IPR036388">
    <property type="entry name" value="WH-like_DNA-bd_sf"/>
</dbReference>
<keyword evidence="5" id="KW-0611">Plant defense</keyword>
<dbReference type="InterPro" id="IPR027417">
    <property type="entry name" value="P-loop_NTPase"/>
</dbReference>
<dbReference type="GO" id="GO:0009626">
    <property type="term" value="P:plant-type hypersensitive response"/>
    <property type="evidence" value="ECO:0007669"/>
    <property type="project" value="UniProtKB-ARBA"/>
</dbReference>
<gene>
    <name evidence="11" type="ORF">EJB05_25830</name>
</gene>
<feature type="non-terminal residue" evidence="11">
    <location>
        <position position="1"/>
    </location>
</feature>
<comment type="similarity">
    <text evidence="1">Belongs to the disease resistance NB-LRR family.</text>
</comment>
<keyword evidence="12" id="KW-1185">Reference proteome</keyword>
<dbReference type="Gramene" id="TVU23461">
    <property type="protein sequence ID" value="TVU23461"/>
    <property type="gene ID" value="EJB05_25830"/>
</dbReference>
<dbReference type="InterPro" id="IPR041118">
    <property type="entry name" value="Rx_N"/>
</dbReference>
<dbReference type="PANTHER" id="PTHR23155">
    <property type="entry name" value="DISEASE RESISTANCE PROTEIN RP"/>
    <property type="match status" value="1"/>
</dbReference>
<evidence type="ECO:0000259" key="7">
    <source>
        <dbReference type="Pfam" id="PF00931"/>
    </source>
</evidence>
<dbReference type="Pfam" id="PF23559">
    <property type="entry name" value="WHD_DRP"/>
    <property type="match status" value="1"/>
</dbReference>
<sequence length="805" mass="90644">MATVSASLGPINSLLDKLPAEPEFTDLRRSLEDLKQHLLRFSARGAVRSKLVQQWMKLLRELAYDVDDWMDSLLIRSWGRFKLKWWPSRQLTRIQEFKDKIRNMLDYGVSFGIINIPGIDHPAAAADELVSSNRSSLGWMMDDEHKPCLVGLDGPRSEIVQHLMDDEQKVKVVCILGPGGIGKTTLAREVFGRQRSQFDCGAFVQLGRNPSVVATLIDIARQVMPKSLFPCDDKLIAKKLWEFLGSKRYFIVIEDIWCVSAWCNLMGVLPENNLGSRVLATTEFKHVANSCGVKSTDFIYLLKALSESDSRSLMLRRIYASDEDCTVDSKIIQSLVKVCGGTPLAVAVAGGLLAAQPVTLIGSRVLEKATLSPLNQDSTSQVMEKLLEISYADLPLHVKSCFLYLSTFPENKTIKKDRLIHRWICEGFISASNEETYLEIGERCFSELAIRRLIQPVFDGNDDGPIGCSVHSVILDFISSLSSEENFVTLGSTLSHGSYPRDTVRRFTVDCNKQDETNALASNSVHLSRVRSFIRGMGEMRCMEELSMVLVTPIRSENDPSKIPVDGSDSLDDAAQLVSKSKKLRMLAVRFDSLFGGPKTYRQEGVMQFLDEVAKSSIQSLILHDYPCSLVDLLVDCWSCTRPDRIRKFELRIDGHLWKIPQKIASLLCLTHLHIKVYEVEAEGLHILGKLPNLILLCLISEFGSQERLTITRDCFQCLKVFLYKCQHHGMGLLFEAGAMPQLQRLRISFEPLQTKLDYGDFSFGIQYLTRLAGVHAAISCWRATILEVEAAKDAIRDQIWWPHN</sequence>